<keyword evidence="2" id="KW-1185">Reference proteome</keyword>
<dbReference type="EMBL" id="CAKXAJ010024767">
    <property type="protein sequence ID" value="CAH2230059.1"/>
    <property type="molecule type" value="Genomic_DNA"/>
</dbReference>
<proteinExistence type="predicted"/>
<sequence>MCFRGDRCVTSRTLGPIVPLYRSLRACFHARRRRNVTMIHAFSCVQPEFIDLLDVHQIKPLPAHYRARVSSHNEKEIKYKINLDRSPPRWQSADWWTTHAFANIRDNSQAGGFLAMFSFTVKARNI</sequence>
<gene>
    <name evidence="1" type="primary">jg20268</name>
    <name evidence="1" type="ORF">PAEG_LOCUS9335</name>
</gene>
<name>A0A8S4R2A0_9NEOP</name>
<dbReference type="OrthoDB" id="7510738at2759"/>
<reference evidence="1" key="1">
    <citation type="submission" date="2022-03" db="EMBL/GenBank/DDBJ databases">
        <authorList>
            <person name="Lindestad O."/>
        </authorList>
    </citation>
    <scope>NUCLEOTIDE SEQUENCE</scope>
</reference>
<dbReference type="Proteomes" id="UP000838756">
    <property type="component" value="Unassembled WGS sequence"/>
</dbReference>
<accession>A0A8S4R2A0</accession>
<organism evidence="1 2">
    <name type="scientific">Pararge aegeria aegeria</name>
    <dbReference type="NCBI Taxonomy" id="348720"/>
    <lineage>
        <taxon>Eukaryota</taxon>
        <taxon>Metazoa</taxon>
        <taxon>Ecdysozoa</taxon>
        <taxon>Arthropoda</taxon>
        <taxon>Hexapoda</taxon>
        <taxon>Insecta</taxon>
        <taxon>Pterygota</taxon>
        <taxon>Neoptera</taxon>
        <taxon>Endopterygota</taxon>
        <taxon>Lepidoptera</taxon>
        <taxon>Glossata</taxon>
        <taxon>Ditrysia</taxon>
        <taxon>Papilionoidea</taxon>
        <taxon>Nymphalidae</taxon>
        <taxon>Satyrinae</taxon>
        <taxon>Satyrini</taxon>
        <taxon>Parargina</taxon>
        <taxon>Pararge</taxon>
    </lineage>
</organism>
<protein>
    <submittedName>
        <fullName evidence="1">Jg20268 protein</fullName>
    </submittedName>
</protein>
<evidence type="ECO:0000313" key="1">
    <source>
        <dbReference type="EMBL" id="CAH2230059.1"/>
    </source>
</evidence>
<dbReference type="AlphaFoldDB" id="A0A8S4R2A0"/>
<comment type="caution">
    <text evidence="1">The sequence shown here is derived from an EMBL/GenBank/DDBJ whole genome shotgun (WGS) entry which is preliminary data.</text>
</comment>
<evidence type="ECO:0000313" key="2">
    <source>
        <dbReference type="Proteomes" id="UP000838756"/>
    </source>
</evidence>